<gene>
    <name evidence="2" type="ORF">QFI96_017465</name>
</gene>
<protein>
    <submittedName>
        <fullName evidence="2">Small membrane protein</fullName>
    </submittedName>
</protein>
<dbReference type="RefSeq" id="WP_331851387.1">
    <property type="nucleotide sequence ID" value="NZ_JARXNK020000104.1"/>
</dbReference>
<reference evidence="2 3" key="1">
    <citation type="submission" date="2024-04" db="EMBL/GenBank/DDBJ databases">
        <title>Two novel Raoultella species associated with bleeding cankers of broadleaf hosts, Raoultella scottia sp. nov. and Raoultella lignicola sp. nov.</title>
        <authorList>
            <person name="Brady C.L."/>
        </authorList>
    </citation>
    <scope>NUCLEOTIDE SEQUENCE [LARGE SCALE GENOMIC DNA]</scope>
    <source>
        <strain evidence="2 3">TW_WC1a.1</strain>
    </source>
</reference>
<feature type="transmembrane region" description="Helical" evidence="1">
    <location>
        <begin position="6"/>
        <end position="25"/>
    </location>
</feature>
<keyword evidence="1" id="KW-0472">Membrane</keyword>
<keyword evidence="3" id="KW-1185">Reference proteome</keyword>
<dbReference type="EMBL" id="JARXNK020000104">
    <property type="protein sequence ID" value="MEL0553485.1"/>
    <property type="molecule type" value="Genomic_DNA"/>
</dbReference>
<name>A0ABU9FB62_9ENTR</name>
<dbReference type="NCBIfam" id="NF033853">
    <property type="entry name" value="KPN_two_small"/>
    <property type="match status" value="1"/>
</dbReference>
<evidence type="ECO:0000256" key="1">
    <source>
        <dbReference type="SAM" id="Phobius"/>
    </source>
</evidence>
<evidence type="ECO:0000313" key="2">
    <source>
        <dbReference type="EMBL" id="MEL0553485.1"/>
    </source>
</evidence>
<organism evidence="2 3">
    <name type="scientific">Raoultella lignicola</name>
    <dbReference type="NCBI Taxonomy" id="3040939"/>
    <lineage>
        <taxon>Bacteria</taxon>
        <taxon>Pseudomonadati</taxon>
        <taxon>Pseudomonadota</taxon>
        <taxon>Gammaproteobacteria</taxon>
        <taxon>Enterobacterales</taxon>
        <taxon>Enterobacteriaceae</taxon>
        <taxon>Klebsiella/Raoultella group</taxon>
        <taxon>Raoultella</taxon>
    </lineage>
</organism>
<proteinExistence type="predicted"/>
<dbReference type="InterPro" id="IPR049833">
    <property type="entry name" value="KPN01023-like"/>
</dbReference>
<evidence type="ECO:0000313" key="3">
    <source>
        <dbReference type="Proteomes" id="UP001312893"/>
    </source>
</evidence>
<comment type="caution">
    <text evidence="2">The sequence shown here is derived from an EMBL/GenBank/DDBJ whole genome shotgun (WGS) entry which is preliminary data.</text>
</comment>
<accession>A0ABU9FB62</accession>
<keyword evidence="1" id="KW-0812">Transmembrane</keyword>
<dbReference type="Proteomes" id="UP001312893">
    <property type="component" value="Unassembled WGS sequence"/>
</dbReference>
<sequence>MTNFLVLSIAVVLLLVAVYNLVSYVRERRRQLSTFRKRK</sequence>
<keyword evidence="1" id="KW-1133">Transmembrane helix</keyword>